<evidence type="ECO:0000256" key="9">
    <source>
        <dbReference type="ARBA" id="ARBA00022956"/>
    </source>
</evidence>
<evidence type="ECO:0000256" key="2">
    <source>
        <dbReference type="ARBA" id="ARBA00004236"/>
    </source>
</evidence>
<dbReference type="InterPro" id="IPR035889">
    <property type="entry name" value="Light-harvesting_complex"/>
</dbReference>
<name>A0ABV4BI64_9GAMM</name>
<gene>
    <name evidence="16" type="primary">pufA</name>
    <name evidence="16" type="ORF">ABC977_16325</name>
</gene>
<keyword evidence="13" id="KW-0437">Light-harvesting polypeptide</keyword>
<keyword evidence="6 14" id="KW-0812">Transmembrane</keyword>
<reference evidence="16 17" key="1">
    <citation type="submission" date="2024-05" db="EMBL/GenBank/DDBJ databases">
        <title>Genome Sequence and Characterization of the New Strain Purple Sulfur Bacterium of Genus Thioalkalicoccus.</title>
        <authorList>
            <person name="Bryantseva I.A."/>
            <person name="Kyndt J.A."/>
            <person name="Imhoff J.F."/>
        </authorList>
    </citation>
    <scope>NUCLEOTIDE SEQUENCE [LARGE SCALE GENOMIC DNA]</scope>
    <source>
        <strain evidence="16 17">Um2</strain>
    </source>
</reference>
<dbReference type="SUPFAM" id="SSF56918">
    <property type="entry name" value="Light-harvesting complex subunits"/>
    <property type="match status" value="1"/>
</dbReference>
<dbReference type="InterPro" id="IPR018332">
    <property type="entry name" value="Antenna_alpha"/>
</dbReference>
<keyword evidence="10 14" id="KW-1133">Transmembrane helix</keyword>
<organism evidence="16 17">
    <name type="scientific">Thioalkalicoccus limnaeus</name>
    <dbReference type="NCBI Taxonomy" id="120681"/>
    <lineage>
        <taxon>Bacteria</taxon>
        <taxon>Pseudomonadati</taxon>
        <taxon>Pseudomonadota</taxon>
        <taxon>Gammaproteobacteria</taxon>
        <taxon>Chromatiales</taxon>
        <taxon>Chromatiaceae</taxon>
        <taxon>Thioalkalicoccus</taxon>
    </lineage>
</organism>
<evidence type="ECO:0000256" key="1">
    <source>
        <dbReference type="ARBA" id="ARBA00002455"/>
    </source>
</evidence>
<dbReference type="InterPro" id="IPR000066">
    <property type="entry name" value="Antenna_a/b"/>
</dbReference>
<sequence>MYKLWQILDPRGILLLIAVFLLPLGLLIHMLLLSTEDLNWWEDGRPAPLVMKAAWERADAGLPY</sequence>
<protein>
    <submittedName>
        <fullName evidence="16">Light-harvesting antenna LH1, alpha subunit</fullName>
    </submittedName>
</protein>
<evidence type="ECO:0000256" key="14">
    <source>
        <dbReference type="SAM" id="Phobius"/>
    </source>
</evidence>
<evidence type="ECO:0000256" key="3">
    <source>
        <dbReference type="ARBA" id="ARBA00022475"/>
    </source>
</evidence>
<dbReference type="RefSeq" id="WP_369668357.1">
    <property type="nucleotide sequence ID" value="NZ_JBDKXB010000035.1"/>
</dbReference>
<comment type="subcellular location">
    <subcellularLocation>
        <location evidence="2">Cell membrane</location>
    </subcellularLocation>
</comment>
<dbReference type="EMBL" id="JBDKXB010000035">
    <property type="protein sequence ID" value="MEY6433972.1"/>
    <property type="molecule type" value="Genomic_DNA"/>
</dbReference>
<feature type="domain" description="Antenna complex alpha/beta subunit" evidence="15">
    <location>
        <begin position="1"/>
        <end position="41"/>
    </location>
</feature>
<feature type="transmembrane region" description="Helical" evidence="14">
    <location>
        <begin position="12"/>
        <end position="32"/>
    </location>
</feature>
<keyword evidence="7" id="KW-0479">Metal-binding</keyword>
<proteinExistence type="predicted"/>
<dbReference type="NCBIfam" id="NF040861">
    <property type="entry name" value="pufA_517_ASD"/>
    <property type="match status" value="1"/>
</dbReference>
<evidence type="ECO:0000256" key="10">
    <source>
        <dbReference type="ARBA" id="ARBA00022989"/>
    </source>
</evidence>
<evidence type="ECO:0000256" key="6">
    <source>
        <dbReference type="ARBA" id="ARBA00022692"/>
    </source>
</evidence>
<evidence type="ECO:0000256" key="7">
    <source>
        <dbReference type="ARBA" id="ARBA00022723"/>
    </source>
</evidence>
<accession>A0ABV4BI64</accession>
<keyword evidence="5" id="KW-0042">Antenna complex</keyword>
<dbReference type="Pfam" id="PF00556">
    <property type="entry name" value="LHC"/>
    <property type="match status" value="1"/>
</dbReference>
<dbReference type="Proteomes" id="UP001564408">
    <property type="component" value="Unassembled WGS sequence"/>
</dbReference>
<evidence type="ECO:0000256" key="4">
    <source>
        <dbReference type="ARBA" id="ARBA00022494"/>
    </source>
</evidence>
<evidence type="ECO:0000256" key="12">
    <source>
        <dbReference type="ARBA" id="ARBA00023136"/>
    </source>
</evidence>
<dbReference type="Gene3D" id="4.10.220.20">
    <property type="entry name" value="Light-harvesting complex"/>
    <property type="match status" value="1"/>
</dbReference>
<comment type="caution">
    <text evidence="16">The sequence shown here is derived from an EMBL/GenBank/DDBJ whole genome shotgun (WGS) entry which is preliminary data.</text>
</comment>
<keyword evidence="17" id="KW-1185">Reference proteome</keyword>
<evidence type="ECO:0000256" key="8">
    <source>
        <dbReference type="ARBA" id="ARBA00022842"/>
    </source>
</evidence>
<keyword evidence="12 14" id="KW-0472">Membrane</keyword>
<evidence type="ECO:0000313" key="16">
    <source>
        <dbReference type="EMBL" id="MEY6433972.1"/>
    </source>
</evidence>
<evidence type="ECO:0000313" key="17">
    <source>
        <dbReference type="Proteomes" id="UP001564408"/>
    </source>
</evidence>
<keyword evidence="9" id="KW-0076">Bacteriochlorophyll</keyword>
<keyword evidence="8" id="KW-0460">Magnesium</keyword>
<evidence type="ECO:0000256" key="11">
    <source>
        <dbReference type="ARBA" id="ARBA00022991"/>
    </source>
</evidence>
<comment type="function">
    <text evidence="1">Antenna complexes are light-harvesting systems, which transfer the excitation energy to the reaction centers.</text>
</comment>
<keyword evidence="3" id="KW-1003">Cell membrane</keyword>
<keyword evidence="11" id="KW-0157">Chromophore</keyword>
<evidence type="ECO:0000256" key="13">
    <source>
        <dbReference type="ARBA" id="ARBA00023243"/>
    </source>
</evidence>
<evidence type="ECO:0000259" key="15">
    <source>
        <dbReference type="Pfam" id="PF00556"/>
    </source>
</evidence>
<dbReference type="PRINTS" id="PR00673">
    <property type="entry name" value="LIGHTHARVSTA"/>
</dbReference>
<keyword evidence="4" id="KW-0148">Chlorophyll</keyword>
<evidence type="ECO:0000256" key="5">
    <source>
        <dbReference type="ARBA" id="ARBA00022549"/>
    </source>
</evidence>